<sequence length="203" mass="21555">MPITDTEYAEDADRIEREYIDPSSTSEDDLEADLRDNDFAEGAIKDIKEWFTTSDDVSDALGEPHSDGVTTREEIEGILDDQSAEIGNTSRKEEIVSEVARDVGAPTAAELRRAQAQAIGGADDVTPEDSSTTVSLIKGPDGEPAAVVGGTSRTGPEAAEEHGVSRYASPQEFADSLSTKPAPDGRRALLYANGDPVGEVSLE</sequence>
<organism evidence="2 3">
    <name type="scientific">Streptomyces virens</name>
    <dbReference type="NCBI Taxonomy" id="285572"/>
    <lineage>
        <taxon>Bacteria</taxon>
        <taxon>Bacillati</taxon>
        <taxon>Actinomycetota</taxon>
        <taxon>Actinomycetes</taxon>
        <taxon>Kitasatosporales</taxon>
        <taxon>Streptomycetaceae</taxon>
        <taxon>Streptomyces</taxon>
    </lineage>
</organism>
<evidence type="ECO:0000313" key="3">
    <source>
        <dbReference type="Proteomes" id="UP001501866"/>
    </source>
</evidence>
<keyword evidence="3" id="KW-1185">Reference proteome</keyword>
<reference evidence="2 3" key="1">
    <citation type="journal article" date="2019" name="Int. J. Syst. Evol. Microbiol.">
        <title>The Global Catalogue of Microorganisms (GCM) 10K type strain sequencing project: providing services to taxonomists for standard genome sequencing and annotation.</title>
        <authorList>
            <consortium name="The Broad Institute Genomics Platform"/>
            <consortium name="The Broad Institute Genome Sequencing Center for Infectious Disease"/>
            <person name="Wu L."/>
            <person name="Ma J."/>
        </authorList>
    </citation>
    <scope>NUCLEOTIDE SEQUENCE [LARGE SCALE GENOMIC DNA]</scope>
    <source>
        <strain evidence="2 3">JCM 9095</strain>
    </source>
</reference>
<feature type="compositionally biased region" description="Basic and acidic residues" evidence="1">
    <location>
        <begin position="11"/>
        <end position="20"/>
    </location>
</feature>
<feature type="region of interest" description="Disordered" evidence="1">
    <location>
        <begin position="118"/>
        <end position="203"/>
    </location>
</feature>
<accession>A0ABN3UZL5</accession>
<proteinExistence type="predicted"/>
<gene>
    <name evidence="2" type="ORF">GCM10010451_66240</name>
</gene>
<dbReference type="EMBL" id="BAAAUH010000100">
    <property type="protein sequence ID" value="GAA2771951.1"/>
    <property type="molecule type" value="Genomic_DNA"/>
</dbReference>
<evidence type="ECO:0000313" key="2">
    <source>
        <dbReference type="EMBL" id="GAA2771951.1"/>
    </source>
</evidence>
<dbReference type="RefSeq" id="WP_344820624.1">
    <property type="nucleotide sequence ID" value="NZ_BAAAUH010000100.1"/>
</dbReference>
<comment type="caution">
    <text evidence="2">The sequence shown here is derived from an EMBL/GenBank/DDBJ whole genome shotgun (WGS) entry which is preliminary data.</text>
</comment>
<feature type="region of interest" description="Disordered" evidence="1">
    <location>
        <begin position="1"/>
        <end position="37"/>
    </location>
</feature>
<dbReference type="Proteomes" id="UP001501866">
    <property type="component" value="Unassembled WGS sequence"/>
</dbReference>
<protein>
    <recommendedName>
        <fullName evidence="4">DUF5709 domain-containing protein</fullName>
    </recommendedName>
</protein>
<name>A0ABN3UZL5_9ACTN</name>
<evidence type="ECO:0008006" key="4">
    <source>
        <dbReference type="Google" id="ProtNLM"/>
    </source>
</evidence>
<evidence type="ECO:0000256" key="1">
    <source>
        <dbReference type="SAM" id="MobiDB-lite"/>
    </source>
</evidence>